<dbReference type="InterPro" id="IPR016163">
    <property type="entry name" value="Ald_DH_C"/>
</dbReference>
<dbReference type="PROSITE" id="PS00070">
    <property type="entry name" value="ALDEHYDE_DEHYDR_CYS"/>
    <property type="match status" value="1"/>
</dbReference>
<dbReference type="InterPro" id="IPR016162">
    <property type="entry name" value="Ald_DH_N"/>
</dbReference>
<feature type="domain" description="Aldehyde dehydrogenase" evidence="4">
    <location>
        <begin position="18"/>
        <end position="429"/>
    </location>
</feature>
<evidence type="ECO:0000256" key="3">
    <source>
        <dbReference type="PIRNR" id="PIRNR036492"/>
    </source>
</evidence>
<comment type="similarity">
    <text evidence="1 3">Belongs to the aldehyde dehydrogenase family.</text>
</comment>
<keyword evidence="6" id="KW-1185">Reference proteome</keyword>
<evidence type="ECO:0000259" key="4">
    <source>
        <dbReference type="Pfam" id="PF00171"/>
    </source>
</evidence>
<dbReference type="RefSeq" id="WP_310171548.1">
    <property type="nucleotide sequence ID" value="NZ_BAABHE010000002.1"/>
</dbReference>
<reference evidence="5 6" key="1">
    <citation type="submission" date="2023-07" db="EMBL/GenBank/DDBJ databases">
        <title>Sequencing the genomes of 1000 actinobacteria strains.</title>
        <authorList>
            <person name="Klenk H.-P."/>
        </authorList>
    </citation>
    <scope>NUCLEOTIDE SEQUENCE [LARGE SCALE GENOMIC DNA]</scope>
    <source>
        <strain evidence="5 6">DSM 22966</strain>
    </source>
</reference>
<dbReference type="InterPro" id="IPR016161">
    <property type="entry name" value="Ald_DH/histidinol_DH"/>
</dbReference>
<evidence type="ECO:0000256" key="1">
    <source>
        <dbReference type="ARBA" id="ARBA00009986"/>
    </source>
</evidence>
<dbReference type="InterPro" id="IPR015590">
    <property type="entry name" value="Aldehyde_DH_dom"/>
</dbReference>
<evidence type="ECO:0000256" key="2">
    <source>
        <dbReference type="ARBA" id="ARBA00023002"/>
    </source>
</evidence>
<dbReference type="GO" id="GO:0004029">
    <property type="term" value="F:aldehyde dehydrogenase (NAD+) activity"/>
    <property type="evidence" value="ECO:0007669"/>
    <property type="project" value="UniProtKB-EC"/>
</dbReference>
<evidence type="ECO:0000313" key="5">
    <source>
        <dbReference type="EMBL" id="MDR7346501.1"/>
    </source>
</evidence>
<evidence type="ECO:0000313" key="6">
    <source>
        <dbReference type="Proteomes" id="UP001183794"/>
    </source>
</evidence>
<dbReference type="PANTHER" id="PTHR43570:SF16">
    <property type="entry name" value="ALDEHYDE DEHYDROGENASE TYPE III, ISOFORM Q"/>
    <property type="match status" value="1"/>
</dbReference>
<gene>
    <name evidence="5" type="ORF">J2S62_000758</name>
</gene>
<dbReference type="EMBL" id="JAVDYJ010000001">
    <property type="protein sequence ID" value="MDR7346501.1"/>
    <property type="molecule type" value="Genomic_DNA"/>
</dbReference>
<name>A0ABU2AZQ5_9MICC</name>
<dbReference type="Gene3D" id="3.40.309.10">
    <property type="entry name" value="Aldehyde Dehydrogenase, Chain A, domain 2"/>
    <property type="match status" value="1"/>
</dbReference>
<dbReference type="CDD" id="cd07087">
    <property type="entry name" value="ALDH_F3-13-14_CALDH-like"/>
    <property type="match status" value="1"/>
</dbReference>
<dbReference type="InterPro" id="IPR012394">
    <property type="entry name" value="Aldehyde_DH_NAD(P)"/>
</dbReference>
<dbReference type="SUPFAM" id="SSF53720">
    <property type="entry name" value="ALDH-like"/>
    <property type="match status" value="1"/>
</dbReference>
<accession>A0ABU2AZQ5</accession>
<proteinExistence type="inferred from homology"/>
<dbReference type="PIRSF" id="PIRSF036492">
    <property type="entry name" value="ALDH"/>
    <property type="match status" value="1"/>
</dbReference>
<dbReference type="Gene3D" id="3.40.605.10">
    <property type="entry name" value="Aldehyde Dehydrogenase, Chain A, domain 1"/>
    <property type="match status" value="1"/>
</dbReference>
<dbReference type="Pfam" id="PF00171">
    <property type="entry name" value="Aldedh"/>
    <property type="match status" value="1"/>
</dbReference>
<dbReference type="Proteomes" id="UP001183794">
    <property type="component" value="Unassembled WGS sequence"/>
</dbReference>
<organism evidence="5 6">
    <name type="scientific">Enteractinococcus fodinae</name>
    <dbReference type="NCBI Taxonomy" id="684663"/>
    <lineage>
        <taxon>Bacteria</taxon>
        <taxon>Bacillati</taxon>
        <taxon>Actinomycetota</taxon>
        <taxon>Actinomycetes</taxon>
        <taxon>Micrococcales</taxon>
        <taxon>Micrococcaceae</taxon>
    </lineage>
</organism>
<dbReference type="InterPro" id="IPR016160">
    <property type="entry name" value="Ald_DH_CS_CYS"/>
</dbReference>
<dbReference type="PANTHER" id="PTHR43570">
    <property type="entry name" value="ALDEHYDE DEHYDROGENASE"/>
    <property type="match status" value="1"/>
</dbReference>
<keyword evidence="2 3" id="KW-0560">Oxidoreductase</keyword>
<comment type="caution">
    <text evidence="5">The sequence shown here is derived from an EMBL/GenBank/DDBJ whole genome shotgun (WGS) entry which is preliminary data.</text>
</comment>
<protein>
    <recommendedName>
        <fullName evidence="3">Aldehyde dehydrogenase</fullName>
    </recommendedName>
</protein>
<sequence length="480" mass="52840">MTAATTIQDLNHIFATGRTRSVSWRLSQLAALQRMLEEHADTLEAALRKDLGKNGFEAWVSEIGQVLEEIKWLRKHAADWATPQRVRTPMALWPATSRIEHEPRGTVLVISPWNYPVMLSLSPLAGAVATGNTVVLKPSEISTAVEAALAELIPRYLDPHAVRVITGGPEVVHEMIEAGPNYVFFTGSSRVGSIIAQACAERHIDYTLELGGQSPVYVHHDANLKTTATRLVWGKFFNAGQTCVAPNHIYVHQDVAEQLREAILAELLRQFGTDPATNPDYPRMITPEHTQSVADLLAKTSGTIIHGGTSDASRRYIEPTVVTNVAEHDAVMSRELFGPVLPIISVTGPDDALDRIRQREEPLACYLFTESASLKEYFLPRVVAGGIGINVPVMHVATPHLPFGGVGASGTGHYHGKWSLETFTQQRAVLDKSTRFDTIKLITQPVPAWAHWAVRRLLSAGKIPANDLQAARRFQTDRPR</sequence>